<evidence type="ECO:0000256" key="2">
    <source>
        <dbReference type="ARBA" id="ARBA00022475"/>
    </source>
</evidence>
<feature type="transmembrane region" description="Helical" evidence="8">
    <location>
        <begin position="226"/>
        <end position="245"/>
    </location>
</feature>
<accession>A0A2H0RC47</accession>
<keyword evidence="2" id="KW-1003">Cell membrane</keyword>
<dbReference type="InterPro" id="IPR050297">
    <property type="entry name" value="LipidA_mod_glycosyltrf_83"/>
</dbReference>
<dbReference type="GO" id="GO:0005886">
    <property type="term" value="C:plasma membrane"/>
    <property type="evidence" value="ECO:0007669"/>
    <property type="project" value="UniProtKB-SubCell"/>
</dbReference>
<feature type="transmembrane region" description="Helical" evidence="8">
    <location>
        <begin position="84"/>
        <end position="105"/>
    </location>
</feature>
<proteinExistence type="predicted"/>
<feature type="transmembrane region" description="Helical" evidence="8">
    <location>
        <begin position="176"/>
        <end position="195"/>
    </location>
</feature>
<protein>
    <recommendedName>
        <fullName evidence="9">Glycosyltransferase RgtA/B/C/D-like domain-containing protein</fullName>
    </recommendedName>
</protein>
<feature type="transmembrane region" description="Helical" evidence="8">
    <location>
        <begin position="299"/>
        <end position="319"/>
    </location>
</feature>
<dbReference type="EMBL" id="PCXV01000031">
    <property type="protein sequence ID" value="PIR44053.1"/>
    <property type="molecule type" value="Genomic_DNA"/>
</dbReference>
<feature type="domain" description="Glycosyltransferase RgtA/B/C/D-like" evidence="9">
    <location>
        <begin position="71"/>
        <end position="112"/>
    </location>
</feature>
<keyword evidence="7 8" id="KW-0472">Membrane</keyword>
<keyword evidence="3" id="KW-0328">Glycosyltransferase</keyword>
<keyword evidence="5 8" id="KW-0812">Transmembrane</keyword>
<feature type="transmembrane region" description="Helical" evidence="8">
    <location>
        <begin position="201"/>
        <end position="217"/>
    </location>
</feature>
<sequence>MTKNKTLLGLLLLIIIIASFLRLYNITLLPPGLYPDEAMNGNNALEALSPNGNFKIFYPENNGREGLFIDIQAISIAIFGNTPWALRGVSAIFGILTVLGVYFLTRELFDEQPNTDNRQPTTNLKTSEIIALLSSFLIATSFWHINFSRIGFRAITAPFYLTFALYFLLKAWRNKSYKWMALAGFVFGLGLHSYIAYRATPIIALIIFIYWFFKFKAERIALIKRFVIFVISAVISASPLLYYFVKNPQDFFGRTSQISVFSSLTPLKDLTLNILKTVGMFNFVGDQNWRHNFAGRPELFWPVGIMFIVGIVIGIYYLFKKKDTNEKTFISGERLPFIILFSWMVIASLPIVISNEGLPHSLRAIIMIPPVFILAGFGGVWIYQWATKYEIFTKIRKVLIPLLILLLFTEAYYTYFINWGMNQNTPGAFAQNYVDIGKVLNSQELKDYHKYVVVKAGGALVRGIPMPSQTVMYITDTFTPEKQNKKDMHYVLSEDLIPKNTKNYIVFIE</sequence>
<comment type="subcellular location">
    <subcellularLocation>
        <location evidence="1">Cell membrane</location>
        <topology evidence="1">Multi-pass membrane protein</topology>
    </subcellularLocation>
</comment>
<dbReference type="GO" id="GO:0009103">
    <property type="term" value="P:lipopolysaccharide biosynthetic process"/>
    <property type="evidence" value="ECO:0007669"/>
    <property type="project" value="UniProtKB-ARBA"/>
</dbReference>
<reference evidence="10 11" key="1">
    <citation type="submission" date="2017-09" db="EMBL/GenBank/DDBJ databases">
        <title>Depth-based differentiation of microbial function through sediment-hosted aquifers and enrichment of novel symbionts in the deep terrestrial subsurface.</title>
        <authorList>
            <person name="Probst A.J."/>
            <person name="Ladd B."/>
            <person name="Jarett J.K."/>
            <person name="Geller-Mcgrath D.E."/>
            <person name="Sieber C.M."/>
            <person name="Emerson J.B."/>
            <person name="Anantharaman K."/>
            <person name="Thomas B.C."/>
            <person name="Malmstrom R."/>
            <person name="Stieglmeier M."/>
            <person name="Klingl A."/>
            <person name="Woyke T."/>
            <person name="Ryan C.M."/>
            <person name="Banfield J.F."/>
        </authorList>
    </citation>
    <scope>NUCLEOTIDE SEQUENCE [LARGE SCALE GENOMIC DNA]</scope>
    <source>
        <strain evidence="10">CG10_big_fil_rev_8_21_14_0_10_31_9</strain>
    </source>
</reference>
<evidence type="ECO:0000313" key="11">
    <source>
        <dbReference type="Proteomes" id="UP000231602"/>
    </source>
</evidence>
<evidence type="ECO:0000256" key="6">
    <source>
        <dbReference type="ARBA" id="ARBA00022989"/>
    </source>
</evidence>
<keyword evidence="6 8" id="KW-1133">Transmembrane helix</keyword>
<feature type="transmembrane region" description="Helical" evidence="8">
    <location>
        <begin position="365"/>
        <end position="386"/>
    </location>
</feature>
<name>A0A2H0RC47_9BACT</name>
<evidence type="ECO:0000313" key="10">
    <source>
        <dbReference type="EMBL" id="PIR44053.1"/>
    </source>
</evidence>
<dbReference type="InterPro" id="IPR038731">
    <property type="entry name" value="RgtA/B/C-like"/>
</dbReference>
<dbReference type="AlphaFoldDB" id="A0A2H0RC47"/>
<comment type="caution">
    <text evidence="10">The sequence shown here is derived from an EMBL/GenBank/DDBJ whole genome shotgun (WGS) entry which is preliminary data.</text>
</comment>
<dbReference type="Proteomes" id="UP000231602">
    <property type="component" value="Unassembled WGS sequence"/>
</dbReference>
<organism evidence="10 11">
    <name type="scientific">Candidatus Wolfebacteria bacterium CG10_big_fil_rev_8_21_14_0_10_31_9</name>
    <dbReference type="NCBI Taxonomy" id="1975070"/>
    <lineage>
        <taxon>Bacteria</taxon>
        <taxon>Candidatus Wolfeibacteriota</taxon>
    </lineage>
</organism>
<feature type="transmembrane region" description="Helical" evidence="8">
    <location>
        <begin position="335"/>
        <end position="353"/>
    </location>
</feature>
<evidence type="ECO:0000256" key="5">
    <source>
        <dbReference type="ARBA" id="ARBA00022692"/>
    </source>
</evidence>
<dbReference type="Pfam" id="PF13231">
    <property type="entry name" value="PMT_2"/>
    <property type="match status" value="1"/>
</dbReference>
<evidence type="ECO:0000256" key="3">
    <source>
        <dbReference type="ARBA" id="ARBA00022676"/>
    </source>
</evidence>
<evidence type="ECO:0000256" key="1">
    <source>
        <dbReference type="ARBA" id="ARBA00004651"/>
    </source>
</evidence>
<evidence type="ECO:0000256" key="8">
    <source>
        <dbReference type="SAM" id="Phobius"/>
    </source>
</evidence>
<keyword evidence="4" id="KW-0808">Transferase</keyword>
<evidence type="ECO:0000256" key="7">
    <source>
        <dbReference type="ARBA" id="ARBA00023136"/>
    </source>
</evidence>
<feature type="transmembrane region" description="Helical" evidence="8">
    <location>
        <begin position="7"/>
        <end position="24"/>
    </location>
</feature>
<gene>
    <name evidence="10" type="ORF">COV23_01935</name>
</gene>
<feature type="transmembrane region" description="Helical" evidence="8">
    <location>
        <begin position="398"/>
        <end position="416"/>
    </location>
</feature>
<evidence type="ECO:0000256" key="4">
    <source>
        <dbReference type="ARBA" id="ARBA00022679"/>
    </source>
</evidence>
<dbReference type="PANTHER" id="PTHR33908:SF11">
    <property type="entry name" value="MEMBRANE PROTEIN"/>
    <property type="match status" value="1"/>
</dbReference>
<dbReference type="GO" id="GO:0016763">
    <property type="term" value="F:pentosyltransferase activity"/>
    <property type="evidence" value="ECO:0007669"/>
    <property type="project" value="TreeGrafter"/>
</dbReference>
<dbReference type="PANTHER" id="PTHR33908">
    <property type="entry name" value="MANNOSYLTRANSFERASE YKCB-RELATED"/>
    <property type="match status" value="1"/>
</dbReference>
<evidence type="ECO:0000259" key="9">
    <source>
        <dbReference type="Pfam" id="PF13231"/>
    </source>
</evidence>
<feature type="transmembrane region" description="Helical" evidence="8">
    <location>
        <begin position="126"/>
        <end position="144"/>
    </location>
</feature>
<feature type="transmembrane region" description="Helical" evidence="8">
    <location>
        <begin position="150"/>
        <end position="169"/>
    </location>
</feature>